<dbReference type="EMBL" id="JAVFWL010000003">
    <property type="protein sequence ID" value="KAK6744359.1"/>
    <property type="molecule type" value="Genomic_DNA"/>
</dbReference>
<comment type="caution">
    <text evidence="1">The sequence shown here is derived from an EMBL/GenBank/DDBJ whole genome shotgun (WGS) entry which is preliminary data.</text>
</comment>
<name>A0ABR1D1G2_NECAM</name>
<accession>A0ABR1D1G2</accession>
<protein>
    <submittedName>
        <fullName evidence="1">Uncharacterized protein</fullName>
    </submittedName>
</protein>
<keyword evidence="2" id="KW-1185">Reference proteome</keyword>
<dbReference type="Proteomes" id="UP001303046">
    <property type="component" value="Unassembled WGS sequence"/>
</dbReference>
<evidence type="ECO:0000313" key="2">
    <source>
        <dbReference type="Proteomes" id="UP001303046"/>
    </source>
</evidence>
<evidence type="ECO:0000313" key="1">
    <source>
        <dbReference type="EMBL" id="KAK6744359.1"/>
    </source>
</evidence>
<sequence>MLSQGVRCYHILSEEMDFCLTFCGCPCHANPSYCVNIVVGPSFASLELAKLNEVEHSKVVIDQEGVKRGNAKRLLAARNEQTRQQDNLQLKQNIKPFNNKRFFQLPMKYCVKSLSTGLRMVIKRVLH</sequence>
<organism evidence="1 2">
    <name type="scientific">Necator americanus</name>
    <name type="common">Human hookworm</name>
    <dbReference type="NCBI Taxonomy" id="51031"/>
    <lineage>
        <taxon>Eukaryota</taxon>
        <taxon>Metazoa</taxon>
        <taxon>Ecdysozoa</taxon>
        <taxon>Nematoda</taxon>
        <taxon>Chromadorea</taxon>
        <taxon>Rhabditida</taxon>
        <taxon>Rhabditina</taxon>
        <taxon>Rhabditomorpha</taxon>
        <taxon>Strongyloidea</taxon>
        <taxon>Ancylostomatidae</taxon>
        <taxon>Bunostominae</taxon>
        <taxon>Necator</taxon>
    </lineage>
</organism>
<gene>
    <name evidence="1" type="primary">Necator_chrIII.g11969</name>
    <name evidence="1" type="ORF">RB195_011203</name>
</gene>
<proteinExistence type="predicted"/>
<reference evidence="1 2" key="1">
    <citation type="submission" date="2023-08" db="EMBL/GenBank/DDBJ databases">
        <title>A Necator americanus chromosomal reference genome.</title>
        <authorList>
            <person name="Ilik V."/>
            <person name="Petrzelkova K.J."/>
            <person name="Pardy F."/>
            <person name="Fuh T."/>
            <person name="Niatou-Singa F.S."/>
            <person name="Gouil Q."/>
            <person name="Baker L."/>
            <person name="Ritchie M.E."/>
            <person name="Jex A.R."/>
            <person name="Gazzola D."/>
            <person name="Li H."/>
            <person name="Toshio Fujiwara R."/>
            <person name="Zhan B."/>
            <person name="Aroian R.V."/>
            <person name="Pafco B."/>
            <person name="Schwarz E.M."/>
        </authorList>
    </citation>
    <scope>NUCLEOTIDE SEQUENCE [LARGE SCALE GENOMIC DNA]</scope>
    <source>
        <strain evidence="1 2">Aroian</strain>
        <tissue evidence="1">Whole animal</tissue>
    </source>
</reference>